<dbReference type="PANTHER" id="PTHR42879:SF2">
    <property type="entry name" value="3-OXOACYL-[ACYL-CARRIER-PROTEIN] REDUCTASE FABG"/>
    <property type="match status" value="1"/>
</dbReference>
<dbReference type="InterPro" id="IPR002347">
    <property type="entry name" value="SDR_fam"/>
</dbReference>
<dbReference type="PANTHER" id="PTHR42879">
    <property type="entry name" value="3-OXOACYL-(ACYL-CARRIER-PROTEIN) REDUCTASE"/>
    <property type="match status" value="1"/>
</dbReference>
<evidence type="ECO:0000256" key="1">
    <source>
        <dbReference type="ARBA" id="ARBA00006484"/>
    </source>
</evidence>
<keyword evidence="6" id="KW-1185">Reference proteome</keyword>
<sequence>MGMISNEVSTAKMEYQSLAGKVALVTGGSRGIGASIVKELAKRGAEVAINYNSSKEAADEVIDEIEQFGGTAVSFQADVSNLEQSRALVEQTIDHFGKIDILINNAGITRDRTFKKLSENEWREVIDTNLNSVYHTTSAVINLMLKQKFGRIINISSFIGQKGGFGQTNYAAAKAGMIGFTKSLALETARSGITVNAVCPGYIETEMFAGVPEDAKDQIISGIPMQRLGEASEIADAVLFLANNSYTTGQCLNINGGVYM</sequence>
<accession>A0A1H9WVQ6</accession>
<comment type="similarity">
    <text evidence="1 3">Belongs to the short-chain dehydrogenases/reductases (SDR) family.</text>
</comment>
<dbReference type="CDD" id="cd05333">
    <property type="entry name" value="BKR_SDR_c"/>
    <property type="match status" value="1"/>
</dbReference>
<evidence type="ECO:0000313" key="5">
    <source>
        <dbReference type="EMBL" id="SES37757.1"/>
    </source>
</evidence>
<dbReference type="AlphaFoldDB" id="A0A1H9WVQ6"/>
<name>A0A1H9WVQ6_9BACI</name>
<dbReference type="InterPro" id="IPR057326">
    <property type="entry name" value="KR_dom"/>
</dbReference>
<dbReference type="FunFam" id="3.40.50.720:FF:000173">
    <property type="entry name" value="3-oxoacyl-[acyl-carrier protein] reductase"/>
    <property type="match status" value="1"/>
</dbReference>
<protein>
    <submittedName>
        <fullName evidence="5">Acetoacetyl-CoA reductase</fullName>
    </submittedName>
</protein>
<evidence type="ECO:0000259" key="4">
    <source>
        <dbReference type="SMART" id="SM00822"/>
    </source>
</evidence>
<dbReference type="NCBIfam" id="NF009466">
    <property type="entry name" value="PRK12826.1-2"/>
    <property type="match status" value="1"/>
</dbReference>
<dbReference type="Gene3D" id="3.40.50.720">
    <property type="entry name" value="NAD(P)-binding Rossmann-like Domain"/>
    <property type="match status" value="1"/>
</dbReference>
<evidence type="ECO:0000256" key="2">
    <source>
        <dbReference type="ARBA" id="ARBA00023002"/>
    </source>
</evidence>
<dbReference type="Proteomes" id="UP000198571">
    <property type="component" value="Unassembled WGS sequence"/>
</dbReference>
<dbReference type="PROSITE" id="PS00061">
    <property type="entry name" value="ADH_SHORT"/>
    <property type="match status" value="1"/>
</dbReference>
<dbReference type="GO" id="GO:0042619">
    <property type="term" value="P:poly-hydroxybutyrate biosynthetic process"/>
    <property type="evidence" value="ECO:0007669"/>
    <property type="project" value="InterPro"/>
</dbReference>
<dbReference type="InterPro" id="IPR020904">
    <property type="entry name" value="Sc_DH/Rdtase_CS"/>
</dbReference>
<gene>
    <name evidence="5" type="ORF">SAMN05518684_12038</name>
</gene>
<dbReference type="PRINTS" id="PR00080">
    <property type="entry name" value="SDRFAMILY"/>
</dbReference>
<dbReference type="GO" id="GO:0032787">
    <property type="term" value="P:monocarboxylic acid metabolic process"/>
    <property type="evidence" value="ECO:0007669"/>
    <property type="project" value="UniProtKB-ARBA"/>
</dbReference>
<organism evidence="5 6">
    <name type="scientific">Salipaludibacillus aurantiacus</name>
    <dbReference type="NCBI Taxonomy" id="1601833"/>
    <lineage>
        <taxon>Bacteria</taxon>
        <taxon>Bacillati</taxon>
        <taxon>Bacillota</taxon>
        <taxon>Bacilli</taxon>
        <taxon>Bacillales</taxon>
        <taxon>Bacillaceae</taxon>
    </lineage>
</organism>
<dbReference type="STRING" id="1601833.SAMN05518684_12038"/>
<evidence type="ECO:0000313" key="6">
    <source>
        <dbReference type="Proteomes" id="UP000198571"/>
    </source>
</evidence>
<dbReference type="NCBIfam" id="TIGR01829">
    <property type="entry name" value="AcAcCoA_reduct"/>
    <property type="match status" value="1"/>
</dbReference>
<dbReference type="InterPro" id="IPR011283">
    <property type="entry name" value="Acetoacetyl-CoA_reductase"/>
</dbReference>
<evidence type="ECO:0000256" key="3">
    <source>
        <dbReference type="RuleBase" id="RU000363"/>
    </source>
</evidence>
<dbReference type="SMART" id="SM00822">
    <property type="entry name" value="PKS_KR"/>
    <property type="match status" value="1"/>
</dbReference>
<dbReference type="SUPFAM" id="SSF51735">
    <property type="entry name" value="NAD(P)-binding Rossmann-fold domains"/>
    <property type="match status" value="1"/>
</dbReference>
<proteinExistence type="inferred from homology"/>
<dbReference type="EMBL" id="FOGT01000020">
    <property type="protein sequence ID" value="SES37757.1"/>
    <property type="molecule type" value="Genomic_DNA"/>
</dbReference>
<dbReference type="NCBIfam" id="NF005559">
    <property type="entry name" value="PRK07231.1"/>
    <property type="match status" value="1"/>
</dbReference>
<dbReference type="NCBIfam" id="NF009464">
    <property type="entry name" value="PRK12824.1"/>
    <property type="match status" value="1"/>
</dbReference>
<reference evidence="6" key="1">
    <citation type="submission" date="2016-10" db="EMBL/GenBank/DDBJ databases">
        <authorList>
            <person name="Varghese N."/>
            <person name="Submissions S."/>
        </authorList>
    </citation>
    <scope>NUCLEOTIDE SEQUENCE [LARGE SCALE GENOMIC DNA]</scope>
    <source>
        <strain evidence="6">S9</strain>
    </source>
</reference>
<dbReference type="GO" id="GO:0005737">
    <property type="term" value="C:cytoplasm"/>
    <property type="evidence" value="ECO:0007669"/>
    <property type="project" value="InterPro"/>
</dbReference>
<feature type="domain" description="Ketoreductase" evidence="4">
    <location>
        <begin position="21"/>
        <end position="201"/>
    </location>
</feature>
<dbReference type="InterPro" id="IPR050259">
    <property type="entry name" value="SDR"/>
</dbReference>
<dbReference type="Pfam" id="PF00106">
    <property type="entry name" value="adh_short"/>
    <property type="match status" value="1"/>
</dbReference>
<dbReference type="PRINTS" id="PR00081">
    <property type="entry name" value="GDHRDH"/>
</dbReference>
<dbReference type="InterPro" id="IPR036291">
    <property type="entry name" value="NAD(P)-bd_dom_sf"/>
</dbReference>
<keyword evidence="2" id="KW-0560">Oxidoreductase</keyword>
<dbReference type="GO" id="GO:0018454">
    <property type="term" value="F:acetoacetyl-CoA reductase activity"/>
    <property type="evidence" value="ECO:0007669"/>
    <property type="project" value="InterPro"/>
</dbReference>